<evidence type="ECO:0000256" key="4">
    <source>
        <dbReference type="ARBA" id="ARBA00022741"/>
    </source>
</evidence>
<feature type="region of interest" description="Disordered" evidence="11">
    <location>
        <begin position="383"/>
        <end position="408"/>
    </location>
</feature>
<protein>
    <recommendedName>
        <fullName evidence="10">Protein-serine/threonine kinase</fullName>
        <ecNumber evidence="10">2.7.11.-</ecNumber>
    </recommendedName>
</protein>
<dbReference type="Gene3D" id="3.30.565.10">
    <property type="entry name" value="Histidine kinase-like ATPase, C-terminal domain"/>
    <property type="match status" value="1"/>
</dbReference>
<dbReference type="CDD" id="cd16929">
    <property type="entry name" value="HATPase_PDK-like"/>
    <property type="match status" value="1"/>
</dbReference>
<evidence type="ECO:0000313" key="14">
    <source>
        <dbReference type="Proteomes" id="UP000507470"/>
    </source>
</evidence>
<keyword evidence="5 10" id="KW-0418">Kinase</keyword>
<dbReference type="PANTHER" id="PTHR11947">
    <property type="entry name" value="PYRUVATE DEHYDROGENASE KINASE"/>
    <property type="match status" value="1"/>
</dbReference>
<evidence type="ECO:0000259" key="12">
    <source>
        <dbReference type="PROSITE" id="PS50109"/>
    </source>
</evidence>
<dbReference type="EMBL" id="CACVKT020003690">
    <property type="protein sequence ID" value="CAC5385175.1"/>
    <property type="molecule type" value="Genomic_DNA"/>
</dbReference>
<evidence type="ECO:0000256" key="7">
    <source>
        <dbReference type="ARBA" id="ARBA00022946"/>
    </source>
</evidence>
<evidence type="ECO:0000256" key="9">
    <source>
        <dbReference type="ARBA" id="ARBA00048201"/>
    </source>
</evidence>
<keyword evidence="4 10" id="KW-0547">Nucleotide-binding</keyword>
<comment type="catalytic activity">
    <reaction evidence="9">
        <text>L-seryl-[pyruvate dehydrogenase E1 alpha subunit] + ATP = O-phospho-L-seryl-[pyruvate dehydrogenase E1 alpha subunit] + ADP + H(+)</text>
        <dbReference type="Rhea" id="RHEA:23052"/>
        <dbReference type="Rhea" id="RHEA-COMP:13689"/>
        <dbReference type="Rhea" id="RHEA-COMP:13690"/>
        <dbReference type="ChEBI" id="CHEBI:15378"/>
        <dbReference type="ChEBI" id="CHEBI:29999"/>
        <dbReference type="ChEBI" id="CHEBI:30616"/>
        <dbReference type="ChEBI" id="CHEBI:83421"/>
        <dbReference type="ChEBI" id="CHEBI:456216"/>
        <dbReference type="EC" id="2.7.11.2"/>
    </reaction>
</comment>
<dbReference type="Pfam" id="PF10436">
    <property type="entry name" value="BCDHK_Adom3"/>
    <property type="match status" value="1"/>
</dbReference>
<dbReference type="Proteomes" id="UP000507470">
    <property type="component" value="Unassembled WGS sequence"/>
</dbReference>
<dbReference type="GO" id="GO:0005759">
    <property type="term" value="C:mitochondrial matrix"/>
    <property type="evidence" value="ECO:0007669"/>
    <property type="project" value="UniProtKB-SubCell"/>
</dbReference>
<evidence type="ECO:0000256" key="10">
    <source>
        <dbReference type="RuleBase" id="RU366032"/>
    </source>
</evidence>
<comment type="similarity">
    <text evidence="2 10">Belongs to the PDK/BCKDK protein kinase family.</text>
</comment>
<evidence type="ECO:0000256" key="8">
    <source>
        <dbReference type="ARBA" id="ARBA00023128"/>
    </source>
</evidence>
<dbReference type="InterPro" id="IPR018955">
    <property type="entry name" value="BCDHK/PDK_N"/>
</dbReference>
<dbReference type="PROSITE" id="PS50109">
    <property type="entry name" value="HIS_KIN"/>
    <property type="match status" value="1"/>
</dbReference>
<comment type="subcellular location">
    <subcellularLocation>
        <location evidence="1 10">Mitochondrion matrix</location>
    </subcellularLocation>
</comment>
<dbReference type="SMART" id="SM00387">
    <property type="entry name" value="HATPase_c"/>
    <property type="match status" value="1"/>
</dbReference>
<dbReference type="OrthoDB" id="241648at2759"/>
<reference evidence="13 14" key="1">
    <citation type="submission" date="2020-06" db="EMBL/GenBank/DDBJ databases">
        <authorList>
            <person name="Li R."/>
            <person name="Bekaert M."/>
        </authorList>
    </citation>
    <scope>NUCLEOTIDE SEQUENCE [LARGE SCALE GENOMIC DNA]</scope>
    <source>
        <strain evidence="14">wild</strain>
    </source>
</reference>
<evidence type="ECO:0000256" key="3">
    <source>
        <dbReference type="ARBA" id="ARBA00022679"/>
    </source>
</evidence>
<evidence type="ECO:0000256" key="5">
    <source>
        <dbReference type="ARBA" id="ARBA00022777"/>
    </source>
</evidence>
<dbReference type="InterPro" id="IPR003594">
    <property type="entry name" value="HATPase_dom"/>
</dbReference>
<dbReference type="Gene3D" id="1.20.140.20">
    <property type="entry name" value="Alpha-ketoacid/pyruvate dehydrogenase kinase, N-terminal domain"/>
    <property type="match status" value="1"/>
</dbReference>
<evidence type="ECO:0000256" key="6">
    <source>
        <dbReference type="ARBA" id="ARBA00022840"/>
    </source>
</evidence>
<keyword evidence="14" id="KW-1185">Reference proteome</keyword>
<dbReference type="InterPro" id="IPR039028">
    <property type="entry name" value="BCKD/PDK"/>
</dbReference>
<keyword evidence="7" id="KW-0809">Transit peptide</keyword>
<evidence type="ECO:0000256" key="11">
    <source>
        <dbReference type="SAM" id="MobiDB-lite"/>
    </source>
</evidence>
<sequence length="408" mass="46396">MRLTRCLLLQTLKGFDKYAKFHPSPLSLEEMFLFGTKTGTEQSSFEFLRRELPVRLANIMMEMNQLPEPLLNVPSVTMVSNWYKKSFAEILSFENSDGKDLDTLSTFADTLVVIRNRHANVVETMAQGVMELKDRYGEENMDTLQYFLNRFFTSRISIRMLINQHALLYGSQLANHPRHIGCIDPKCNVLEVVKDAYANARFLCEQYYLTAPELELITHGKHDSEEDISIVYVPSHLYHMLFELFKNSLRAVVEHFPVDSTLPKLKVHVCKGKEDLTIKLCDQGGGIPYNNINKLFEYMYSTAPSPSCANSGSAPLAGYGYGLPLSRLYAQYFQGDLVVSSVDGFGTDAYIYLKVLSNEANECLPIYNKTSARMYESDVVVSDWTSSPKSPQNSRTFSTLSRTYQPRT</sequence>
<dbReference type="InterPro" id="IPR036890">
    <property type="entry name" value="HATPase_C_sf"/>
</dbReference>
<evidence type="ECO:0000256" key="1">
    <source>
        <dbReference type="ARBA" id="ARBA00004305"/>
    </source>
</evidence>
<dbReference type="EC" id="2.7.11.-" evidence="10"/>
<gene>
    <name evidence="13" type="ORF">MCOR_20747</name>
</gene>
<accession>A0A6J8BMJ5</accession>
<organism evidence="13 14">
    <name type="scientific">Mytilus coruscus</name>
    <name type="common">Sea mussel</name>
    <dbReference type="NCBI Taxonomy" id="42192"/>
    <lineage>
        <taxon>Eukaryota</taxon>
        <taxon>Metazoa</taxon>
        <taxon>Spiralia</taxon>
        <taxon>Lophotrochozoa</taxon>
        <taxon>Mollusca</taxon>
        <taxon>Bivalvia</taxon>
        <taxon>Autobranchia</taxon>
        <taxon>Pteriomorphia</taxon>
        <taxon>Mytilida</taxon>
        <taxon>Mytiloidea</taxon>
        <taxon>Mytilidae</taxon>
        <taxon>Mytilinae</taxon>
        <taxon>Mytilus</taxon>
    </lineage>
</organism>
<dbReference type="GO" id="GO:0004740">
    <property type="term" value="F:pyruvate dehydrogenase (acetyl-transferring) kinase activity"/>
    <property type="evidence" value="ECO:0007669"/>
    <property type="project" value="UniProtKB-EC"/>
</dbReference>
<dbReference type="GO" id="GO:0005524">
    <property type="term" value="F:ATP binding"/>
    <property type="evidence" value="ECO:0007669"/>
    <property type="project" value="UniProtKB-UniRule"/>
</dbReference>
<evidence type="ECO:0000256" key="2">
    <source>
        <dbReference type="ARBA" id="ARBA00006155"/>
    </source>
</evidence>
<dbReference type="SUPFAM" id="SSF55874">
    <property type="entry name" value="ATPase domain of HSP90 chaperone/DNA topoisomerase II/histidine kinase"/>
    <property type="match status" value="1"/>
</dbReference>
<dbReference type="InterPro" id="IPR005467">
    <property type="entry name" value="His_kinase_dom"/>
</dbReference>
<feature type="domain" description="Histidine kinase" evidence="12">
    <location>
        <begin position="234"/>
        <end position="357"/>
    </location>
</feature>
<dbReference type="PANTHER" id="PTHR11947:SF3">
    <property type="entry name" value="[PYRUVATE DEHYDROGENASE (ACETYL-TRANSFERRING)] KINASE, MITOCHONDRIAL"/>
    <property type="match status" value="1"/>
</dbReference>
<keyword evidence="3 10" id="KW-0808">Transferase</keyword>
<keyword evidence="8 10" id="KW-0496">Mitochondrion</keyword>
<evidence type="ECO:0000313" key="13">
    <source>
        <dbReference type="EMBL" id="CAC5385175.1"/>
    </source>
</evidence>
<dbReference type="AlphaFoldDB" id="A0A6J8BMJ5"/>
<name>A0A6J8BMJ5_MYTCO</name>
<keyword evidence="6 10" id="KW-0067">ATP-binding</keyword>
<dbReference type="SUPFAM" id="SSF69012">
    <property type="entry name" value="alpha-ketoacid dehydrogenase kinase, N-terminal domain"/>
    <property type="match status" value="1"/>
</dbReference>
<dbReference type="FunFam" id="3.30.565.10:FF:000007">
    <property type="entry name" value="Mitochondrial pyruvate dehydrogenase kinase isoform 2"/>
    <property type="match status" value="1"/>
</dbReference>
<dbReference type="Pfam" id="PF02518">
    <property type="entry name" value="HATPase_c"/>
    <property type="match status" value="1"/>
</dbReference>
<dbReference type="GO" id="GO:0010906">
    <property type="term" value="P:regulation of glucose metabolic process"/>
    <property type="evidence" value="ECO:0007669"/>
    <property type="project" value="TreeGrafter"/>
</dbReference>
<proteinExistence type="inferred from homology"/>
<dbReference type="InterPro" id="IPR036784">
    <property type="entry name" value="AK/P_DHK_N_sf"/>
</dbReference>